<reference evidence="1" key="2">
    <citation type="submission" date="2021-08" db="EMBL/GenBank/DDBJ databases">
        <authorList>
            <person name="Tani A."/>
            <person name="Ola A."/>
            <person name="Ogura Y."/>
            <person name="Katsura K."/>
            <person name="Hayashi T."/>
        </authorList>
    </citation>
    <scope>NUCLEOTIDE SEQUENCE</scope>
    <source>
        <strain evidence="1">NBRC 15689</strain>
    </source>
</reference>
<dbReference type="RefSeq" id="WP_238309267.1">
    <property type="nucleotide sequence ID" value="NZ_BPQV01000001.1"/>
</dbReference>
<reference evidence="1" key="1">
    <citation type="journal article" date="2021" name="Front. Microbiol.">
        <title>Comprehensive Comparative Genomics and Phenotyping of Methylobacterium Species.</title>
        <authorList>
            <person name="Alessa O."/>
            <person name="Ogura Y."/>
            <person name="Fujitani Y."/>
            <person name="Takami H."/>
            <person name="Hayashi T."/>
            <person name="Sahin N."/>
            <person name="Tani A."/>
        </authorList>
    </citation>
    <scope>NUCLEOTIDE SEQUENCE</scope>
    <source>
        <strain evidence="1">NBRC 15689</strain>
    </source>
</reference>
<sequence>MDPHRFERDGETYEARFERVAEGWVARIHREGDDHVHVLAFPDGAGFDPEDVRGSLVAGCEGILAQLPGRGTTRH</sequence>
<evidence type="ECO:0000313" key="1">
    <source>
        <dbReference type="EMBL" id="GJE25310.1"/>
    </source>
</evidence>
<dbReference type="Proteomes" id="UP001055156">
    <property type="component" value="Unassembled WGS sequence"/>
</dbReference>
<name>A0ABQ4T2X9_METOR</name>
<comment type="caution">
    <text evidence="1">The sequence shown here is derived from an EMBL/GenBank/DDBJ whole genome shotgun (WGS) entry which is preliminary data.</text>
</comment>
<proteinExistence type="predicted"/>
<gene>
    <name evidence="1" type="ORF">LKMONMHP_0145</name>
</gene>
<evidence type="ECO:0000313" key="2">
    <source>
        <dbReference type="Proteomes" id="UP001055156"/>
    </source>
</evidence>
<accession>A0ABQ4T2X9</accession>
<dbReference type="EMBL" id="BPQV01000001">
    <property type="protein sequence ID" value="GJE25310.1"/>
    <property type="molecule type" value="Genomic_DNA"/>
</dbReference>
<keyword evidence="2" id="KW-1185">Reference proteome</keyword>
<protein>
    <submittedName>
        <fullName evidence="1">Uncharacterized protein</fullName>
    </submittedName>
</protein>
<organism evidence="1 2">
    <name type="scientific">Methylobacterium organophilum</name>
    <dbReference type="NCBI Taxonomy" id="410"/>
    <lineage>
        <taxon>Bacteria</taxon>
        <taxon>Pseudomonadati</taxon>
        <taxon>Pseudomonadota</taxon>
        <taxon>Alphaproteobacteria</taxon>
        <taxon>Hyphomicrobiales</taxon>
        <taxon>Methylobacteriaceae</taxon>
        <taxon>Methylobacterium</taxon>
    </lineage>
</organism>